<dbReference type="RefSeq" id="WP_044888495.1">
    <property type="nucleotide sequence ID" value="NZ_JYFN01000092.1"/>
</dbReference>
<dbReference type="InterPro" id="IPR019775">
    <property type="entry name" value="WD40_repeat_CS"/>
</dbReference>
<evidence type="ECO:0000256" key="3">
    <source>
        <dbReference type="PROSITE-ProRule" id="PRU00221"/>
    </source>
</evidence>
<dbReference type="InterPro" id="IPR015943">
    <property type="entry name" value="WD40/YVTN_repeat-like_dom_sf"/>
</dbReference>
<evidence type="ECO:0000313" key="5">
    <source>
        <dbReference type="Proteomes" id="UP000032545"/>
    </source>
</evidence>
<accession>A0A0D8B6A0</accession>
<organism evidence="4 5">
    <name type="scientific">Frankia torreyi</name>
    <dbReference type="NCBI Taxonomy" id="1856"/>
    <lineage>
        <taxon>Bacteria</taxon>
        <taxon>Bacillati</taxon>
        <taxon>Actinomycetota</taxon>
        <taxon>Actinomycetes</taxon>
        <taxon>Frankiales</taxon>
        <taxon>Frankiaceae</taxon>
        <taxon>Frankia</taxon>
    </lineage>
</organism>
<dbReference type="PROSITE" id="PS50082">
    <property type="entry name" value="WD_REPEATS_2"/>
    <property type="match status" value="1"/>
</dbReference>
<dbReference type="PROSITE" id="PS00678">
    <property type="entry name" value="WD_REPEATS_1"/>
    <property type="match status" value="1"/>
</dbReference>
<comment type="caution">
    <text evidence="4">The sequence shown here is derived from an EMBL/GenBank/DDBJ whole genome shotgun (WGS) entry which is preliminary data.</text>
</comment>
<dbReference type="AlphaFoldDB" id="A0A0D8B6A0"/>
<protein>
    <submittedName>
        <fullName evidence="4">WD domain, G-beta repeat-containing protein</fullName>
    </submittedName>
</protein>
<evidence type="ECO:0000256" key="1">
    <source>
        <dbReference type="ARBA" id="ARBA00022574"/>
    </source>
</evidence>
<name>A0A0D8B6A0_9ACTN</name>
<dbReference type="Proteomes" id="UP000032545">
    <property type="component" value="Unassembled WGS sequence"/>
</dbReference>
<sequence length="116" mass="12307">TGHPLRTLAGHDRPVRSVAFSPDGTLLATAAADRTARLWDAATGNAIASLIPMPAGWAVLLAGDAYKLVGEPDGAFWWIIKNVRFEPGDLDRYVPAIHRLLPDAPLPLPPPGRVAG</sequence>
<dbReference type="PATRIC" id="fig|1502723.3.peg.7040"/>
<dbReference type="SMART" id="SM00320">
    <property type="entry name" value="WD40"/>
    <property type="match status" value="1"/>
</dbReference>
<gene>
    <name evidence="4" type="ORF">FF36_06091</name>
</gene>
<dbReference type="Gene3D" id="2.130.10.10">
    <property type="entry name" value="YVTN repeat-like/Quinoprotein amine dehydrogenase"/>
    <property type="match status" value="1"/>
</dbReference>
<reference evidence="4 5" key="2">
    <citation type="journal article" date="2016" name="Genome Announc.">
        <title>Permanent Draft Genome Sequences for Two Variants of Frankia sp. Strain CpI1, the First Frankia Strain Isolated from Root Nodules of Comptonia peregrina.</title>
        <authorList>
            <person name="Oshone R."/>
            <person name="Hurst S.G.IV."/>
            <person name="Abebe-Akele F."/>
            <person name="Simpson S."/>
            <person name="Morris K."/>
            <person name="Thomas W.K."/>
            <person name="Tisa L.S."/>
        </authorList>
    </citation>
    <scope>NUCLEOTIDE SEQUENCE [LARGE SCALE GENOMIC DNA]</scope>
    <source>
        <strain evidence="5">CpI1-S</strain>
    </source>
</reference>
<dbReference type="PROSITE" id="PS50294">
    <property type="entry name" value="WD_REPEATS_REGION"/>
    <property type="match status" value="1"/>
</dbReference>
<dbReference type="PANTHER" id="PTHR19879">
    <property type="entry name" value="TRANSCRIPTION INITIATION FACTOR TFIID"/>
    <property type="match status" value="1"/>
</dbReference>
<keyword evidence="5" id="KW-1185">Reference proteome</keyword>
<dbReference type="EMBL" id="JYFN01000092">
    <property type="protein sequence ID" value="KJE19645.1"/>
    <property type="molecule type" value="Genomic_DNA"/>
</dbReference>
<keyword evidence="2" id="KW-0677">Repeat</keyword>
<feature type="non-terminal residue" evidence="4">
    <location>
        <position position="1"/>
    </location>
</feature>
<dbReference type="InterPro" id="IPR001680">
    <property type="entry name" value="WD40_rpt"/>
</dbReference>
<evidence type="ECO:0000313" key="4">
    <source>
        <dbReference type="EMBL" id="KJE19645.1"/>
    </source>
</evidence>
<dbReference type="Pfam" id="PF00400">
    <property type="entry name" value="WD40"/>
    <property type="match status" value="1"/>
</dbReference>
<dbReference type="InterPro" id="IPR036322">
    <property type="entry name" value="WD40_repeat_dom_sf"/>
</dbReference>
<dbReference type="OrthoDB" id="3218100at2"/>
<feature type="repeat" description="WD" evidence="3">
    <location>
        <begin position="8"/>
        <end position="49"/>
    </location>
</feature>
<proteinExistence type="predicted"/>
<reference evidence="5" key="1">
    <citation type="submission" date="2015-02" db="EMBL/GenBank/DDBJ databases">
        <title>Draft Genome of Frankia sp. CpI1-S.</title>
        <authorList>
            <person name="Oshone R.T."/>
            <person name="Ngom M."/>
            <person name="Ghodhbane-Gtari F."/>
            <person name="Gtari M."/>
            <person name="Morris K."/>
            <person name="Thomas K."/>
            <person name="Sen A."/>
            <person name="Tisa L.S."/>
        </authorList>
    </citation>
    <scope>NUCLEOTIDE SEQUENCE [LARGE SCALE GENOMIC DNA]</scope>
    <source>
        <strain evidence="5">CpI1-S</strain>
    </source>
</reference>
<evidence type="ECO:0000256" key="2">
    <source>
        <dbReference type="ARBA" id="ARBA00022737"/>
    </source>
</evidence>
<dbReference type="PANTHER" id="PTHR19879:SF9">
    <property type="entry name" value="TRANSCRIPTION INITIATION FACTOR TFIID SUBUNIT 5"/>
    <property type="match status" value="1"/>
</dbReference>
<dbReference type="SUPFAM" id="SSF50978">
    <property type="entry name" value="WD40 repeat-like"/>
    <property type="match status" value="1"/>
</dbReference>
<keyword evidence="1 3" id="KW-0853">WD repeat</keyword>